<evidence type="ECO:0000313" key="2">
    <source>
        <dbReference type="EMBL" id="GID12778.1"/>
    </source>
</evidence>
<dbReference type="Proteomes" id="UP000612808">
    <property type="component" value="Unassembled WGS sequence"/>
</dbReference>
<dbReference type="PANTHER" id="PTHR36113">
    <property type="entry name" value="LYASE, PUTATIVE-RELATED-RELATED"/>
    <property type="match status" value="1"/>
</dbReference>
<proteinExistence type="predicted"/>
<accession>A0A8J3JB46</accession>
<keyword evidence="3" id="KW-1185">Reference proteome</keyword>
<evidence type="ECO:0000313" key="3">
    <source>
        <dbReference type="Proteomes" id="UP000612808"/>
    </source>
</evidence>
<dbReference type="InterPro" id="IPR029068">
    <property type="entry name" value="Glyas_Bleomycin-R_OHBP_Dase"/>
</dbReference>
<dbReference type="RefSeq" id="WP_203659079.1">
    <property type="nucleotide sequence ID" value="NZ_BAAAZM010000008.1"/>
</dbReference>
<feature type="domain" description="VOC" evidence="1">
    <location>
        <begin position="4"/>
        <end position="129"/>
    </location>
</feature>
<evidence type="ECO:0000259" key="1">
    <source>
        <dbReference type="PROSITE" id="PS51819"/>
    </source>
</evidence>
<sequence length="129" mass="14302">MKGALHHLELWVPDLARATESWGFLLTTLGYEPFQSWDAGRSWRLGAGYVVVEESPAMSADRHDRTRPGLNHVALHAGDRTELDALVAAAPPYGWTLLFPDRHPYAGGEGHYAAYLADRDGYEVELVAE</sequence>
<dbReference type="PROSITE" id="PS51819">
    <property type="entry name" value="VOC"/>
    <property type="match status" value="1"/>
</dbReference>
<dbReference type="InterPro" id="IPR051332">
    <property type="entry name" value="Fosfomycin_Res_Enzymes"/>
</dbReference>
<dbReference type="AlphaFoldDB" id="A0A8J3JB46"/>
<reference evidence="2" key="1">
    <citation type="submission" date="2021-01" db="EMBL/GenBank/DDBJ databases">
        <title>Whole genome shotgun sequence of Actinocatenispora rupis NBRC 107355.</title>
        <authorList>
            <person name="Komaki H."/>
            <person name="Tamura T."/>
        </authorList>
    </citation>
    <scope>NUCLEOTIDE SEQUENCE</scope>
    <source>
        <strain evidence="2">NBRC 107355</strain>
    </source>
</reference>
<dbReference type="EMBL" id="BOMB01000021">
    <property type="protein sequence ID" value="GID12778.1"/>
    <property type="molecule type" value="Genomic_DNA"/>
</dbReference>
<dbReference type="SUPFAM" id="SSF54593">
    <property type="entry name" value="Glyoxalase/Bleomycin resistance protein/Dihydroxybiphenyl dioxygenase"/>
    <property type="match status" value="1"/>
</dbReference>
<protein>
    <recommendedName>
        <fullName evidence="1">VOC domain-containing protein</fullName>
    </recommendedName>
</protein>
<gene>
    <name evidence="2" type="ORF">Aru02nite_36670</name>
</gene>
<organism evidence="2 3">
    <name type="scientific">Actinocatenispora rupis</name>
    <dbReference type="NCBI Taxonomy" id="519421"/>
    <lineage>
        <taxon>Bacteria</taxon>
        <taxon>Bacillati</taxon>
        <taxon>Actinomycetota</taxon>
        <taxon>Actinomycetes</taxon>
        <taxon>Micromonosporales</taxon>
        <taxon>Micromonosporaceae</taxon>
        <taxon>Actinocatenispora</taxon>
    </lineage>
</organism>
<dbReference type="Pfam" id="PF13669">
    <property type="entry name" value="Glyoxalase_4"/>
    <property type="match status" value="1"/>
</dbReference>
<dbReference type="InterPro" id="IPR037523">
    <property type="entry name" value="VOC_core"/>
</dbReference>
<dbReference type="Gene3D" id="3.10.180.10">
    <property type="entry name" value="2,3-Dihydroxybiphenyl 1,2-Dioxygenase, domain 1"/>
    <property type="match status" value="1"/>
</dbReference>
<name>A0A8J3JB46_9ACTN</name>
<dbReference type="PANTHER" id="PTHR36113:SF6">
    <property type="entry name" value="FOSFOMYCIN RESISTANCE PROTEIN FOSX"/>
    <property type="match status" value="1"/>
</dbReference>
<comment type="caution">
    <text evidence="2">The sequence shown here is derived from an EMBL/GenBank/DDBJ whole genome shotgun (WGS) entry which is preliminary data.</text>
</comment>